<evidence type="ECO:0000256" key="1">
    <source>
        <dbReference type="ARBA" id="ARBA00004127"/>
    </source>
</evidence>
<organism evidence="6 7">
    <name type="scientific">Weissella kandleri</name>
    <dbReference type="NCBI Taxonomy" id="1616"/>
    <lineage>
        <taxon>Bacteria</taxon>
        <taxon>Bacillati</taxon>
        <taxon>Bacillota</taxon>
        <taxon>Bacilli</taxon>
        <taxon>Lactobacillales</taxon>
        <taxon>Lactobacillaceae</taxon>
        <taxon>Weissella</taxon>
    </lineage>
</organism>
<dbReference type="PANTHER" id="PTHR31851">
    <property type="entry name" value="FE(2+)/MN(2+) TRANSPORTER PCL1"/>
    <property type="match status" value="1"/>
</dbReference>
<keyword evidence="4 5" id="KW-0472">Membrane</keyword>
<dbReference type="GO" id="GO:0030026">
    <property type="term" value="P:intracellular manganese ion homeostasis"/>
    <property type="evidence" value="ECO:0007669"/>
    <property type="project" value="InterPro"/>
</dbReference>
<feature type="transmembrane region" description="Helical" evidence="5">
    <location>
        <begin position="159"/>
        <end position="183"/>
    </location>
</feature>
<keyword evidence="7" id="KW-1185">Reference proteome</keyword>
<evidence type="ECO:0000256" key="5">
    <source>
        <dbReference type="SAM" id="Phobius"/>
    </source>
</evidence>
<dbReference type="InterPro" id="IPR008217">
    <property type="entry name" value="Ccc1_fam"/>
</dbReference>
<dbReference type="RefSeq" id="WP_057755348.1">
    <property type="nucleotide sequence ID" value="NZ_JQBP01000003.1"/>
</dbReference>
<dbReference type="GO" id="GO:0005384">
    <property type="term" value="F:manganese ion transmembrane transporter activity"/>
    <property type="evidence" value="ECO:0007669"/>
    <property type="project" value="InterPro"/>
</dbReference>
<dbReference type="STRING" id="1616.IV73_GL000903"/>
<dbReference type="AlphaFoldDB" id="A0A0R2JH03"/>
<feature type="transmembrane region" description="Helical" evidence="5">
    <location>
        <begin position="189"/>
        <end position="211"/>
    </location>
</feature>
<comment type="caution">
    <text evidence="6">The sequence shown here is derived from an EMBL/GenBank/DDBJ whole genome shotgun (WGS) entry which is preliminary data.</text>
</comment>
<dbReference type="EMBL" id="JQBP01000003">
    <property type="protein sequence ID" value="KRN75142.1"/>
    <property type="molecule type" value="Genomic_DNA"/>
</dbReference>
<proteinExistence type="predicted"/>
<evidence type="ECO:0000256" key="2">
    <source>
        <dbReference type="ARBA" id="ARBA00022692"/>
    </source>
</evidence>
<evidence type="ECO:0008006" key="8">
    <source>
        <dbReference type="Google" id="ProtNLM"/>
    </source>
</evidence>
<reference evidence="6 7" key="1">
    <citation type="journal article" date="2015" name="Genome Announc.">
        <title>Expanding the biotechnology potential of lactobacilli through comparative genomics of 213 strains and associated genera.</title>
        <authorList>
            <person name="Sun Z."/>
            <person name="Harris H.M."/>
            <person name="McCann A."/>
            <person name="Guo C."/>
            <person name="Argimon S."/>
            <person name="Zhang W."/>
            <person name="Yang X."/>
            <person name="Jeffery I.B."/>
            <person name="Cooney J.C."/>
            <person name="Kagawa T.F."/>
            <person name="Liu W."/>
            <person name="Song Y."/>
            <person name="Salvetti E."/>
            <person name="Wrobel A."/>
            <person name="Rasinkangas P."/>
            <person name="Parkhill J."/>
            <person name="Rea M.C."/>
            <person name="O'Sullivan O."/>
            <person name="Ritari J."/>
            <person name="Douillard F.P."/>
            <person name="Paul Ross R."/>
            <person name="Yang R."/>
            <person name="Briner A.E."/>
            <person name="Felis G.E."/>
            <person name="de Vos W.M."/>
            <person name="Barrangou R."/>
            <person name="Klaenhammer T.R."/>
            <person name="Caufield P.W."/>
            <person name="Cui Y."/>
            <person name="Zhang H."/>
            <person name="O'Toole P.W."/>
        </authorList>
    </citation>
    <scope>NUCLEOTIDE SEQUENCE [LARGE SCALE GENOMIC DNA]</scope>
    <source>
        <strain evidence="6 7">DSM 20593</strain>
    </source>
</reference>
<evidence type="ECO:0000256" key="3">
    <source>
        <dbReference type="ARBA" id="ARBA00022989"/>
    </source>
</evidence>
<keyword evidence="3 5" id="KW-1133">Transmembrane helix</keyword>
<keyword evidence="2 5" id="KW-0812">Transmembrane</keyword>
<dbReference type="CDD" id="cd02432">
    <property type="entry name" value="Nodulin-21_like_1"/>
    <property type="match status" value="1"/>
</dbReference>
<dbReference type="PATRIC" id="fig|1616.3.peg.924"/>
<dbReference type="OrthoDB" id="188924at2"/>
<evidence type="ECO:0000256" key="4">
    <source>
        <dbReference type="ARBA" id="ARBA00023136"/>
    </source>
</evidence>
<feature type="transmembrane region" description="Helical" evidence="5">
    <location>
        <begin position="218"/>
        <end position="236"/>
    </location>
</feature>
<evidence type="ECO:0000313" key="7">
    <source>
        <dbReference type="Proteomes" id="UP000051655"/>
    </source>
</evidence>
<evidence type="ECO:0000313" key="6">
    <source>
        <dbReference type="EMBL" id="KRN75142.1"/>
    </source>
</evidence>
<dbReference type="GO" id="GO:0012505">
    <property type="term" value="C:endomembrane system"/>
    <property type="evidence" value="ECO:0007669"/>
    <property type="project" value="UniProtKB-SubCell"/>
</dbReference>
<protein>
    <recommendedName>
        <fullName evidence="8">Integral membrane protein</fullName>
    </recommendedName>
</protein>
<accession>A0A0R2JH03</accession>
<dbReference type="Proteomes" id="UP000051655">
    <property type="component" value="Unassembled WGS sequence"/>
</dbReference>
<comment type="subcellular location">
    <subcellularLocation>
        <location evidence="1">Endomembrane system</location>
        <topology evidence="1">Multi-pass membrane protein</topology>
    </subcellularLocation>
</comment>
<gene>
    <name evidence="6" type="ORF">IV73_GL000903</name>
</gene>
<sequence length="240" mass="25260">MELSTTDQQLLQKGPKQSEKLTMEERLNVVRAGVLGANDGVLTVVGVLFSVGAATNNAFTIFIAGLADLLACALSMASGEYASVSSQSDAEKVVVQQEAQRIQTDAVAVWDDLSQFYQERGVTRATADQIADQLMQTNPLQAILATKYDVQLGHYVNPWAAALSSMICAALGGAIPLIVMTLIHGHLGMWVAVLATAVASALIGGASAILGHGFVKKAVVRNVIIGLVTILIHYGIGLLF</sequence>
<name>A0A0R2JH03_9LACO</name>
<dbReference type="Pfam" id="PF01988">
    <property type="entry name" value="VIT1"/>
    <property type="match status" value="1"/>
</dbReference>